<keyword evidence="11" id="KW-0131">Cell cycle</keyword>
<evidence type="ECO:0000313" key="18">
    <source>
        <dbReference type="EMBL" id="PNH19697.1"/>
    </source>
</evidence>
<dbReference type="Pfam" id="PF08245">
    <property type="entry name" value="Mur_ligase_M"/>
    <property type="match status" value="1"/>
</dbReference>
<dbReference type="Gene3D" id="3.90.190.20">
    <property type="entry name" value="Mur ligase, C-terminal domain"/>
    <property type="match status" value="1"/>
</dbReference>
<evidence type="ECO:0000256" key="6">
    <source>
        <dbReference type="ARBA" id="ARBA00022618"/>
    </source>
</evidence>
<dbReference type="Gene3D" id="3.40.1190.10">
    <property type="entry name" value="Mur-like, catalytic domain"/>
    <property type="match status" value="1"/>
</dbReference>
<keyword evidence="8" id="KW-0067">ATP-binding</keyword>
<dbReference type="InterPro" id="IPR013221">
    <property type="entry name" value="Mur_ligase_cen"/>
</dbReference>
<keyword evidence="12" id="KW-0961">Cell wall biogenesis/degradation</keyword>
<dbReference type="GO" id="GO:0008360">
    <property type="term" value="P:regulation of cell shape"/>
    <property type="evidence" value="ECO:0007669"/>
    <property type="project" value="UniProtKB-KW"/>
</dbReference>
<gene>
    <name evidence="18" type="ORF">B7R76_02100</name>
</gene>
<feature type="domain" description="Mur ligase C-terminal" evidence="16">
    <location>
        <begin position="348"/>
        <end position="475"/>
    </location>
</feature>
<keyword evidence="5 18" id="KW-0436">Ligase</keyword>
<protein>
    <recommendedName>
        <fullName evidence="3 14">UDP-N-acetylmuramate--L-alanine ligase</fullName>
        <ecNumber evidence="3 14">6.3.2.8</ecNumber>
    </recommendedName>
</protein>
<dbReference type="Gene3D" id="3.40.50.720">
    <property type="entry name" value="NAD(P)-binding Rossmann-like Domain"/>
    <property type="match status" value="1"/>
</dbReference>
<evidence type="ECO:0000256" key="13">
    <source>
        <dbReference type="ARBA" id="ARBA00047833"/>
    </source>
</evidence>
<dbReference type="GO" id="GO:0005737">
    <property type="term" value="C:cytoplasm"/>
    <property type="evidence" value="ECO:0007669"/>
    <property type="project" value="UniProtKB-SubCell"/>
</dbReference>
<dbReference type="RefSeq" id="WP_102892287.1">
    <property type="nucleotide sequence ID" value="NZ_NBZD01000001.1"/>
</dbReference>
<keyword evidence="7" id="KW-0547">Nucleotide-binding</keyword>
<reference evidence="19" key="1">
    <citation type="submission" date="2017-04" db="EMBL/GenBank/DDBJ databases">
        <authorList>
            <person name="Bumgarner R.E."/>
            <person name="Fredricks D.N."/>
            <person name="Srinivasan S."/>
        </authorList>
    </citation>
    <scope>NUCLEOTIDE SEQUENCE [LARGE SCALE GENOMIC DNA]</scope>
    <source>
        <strain evidence="19">KA00405</strain>
    </source>
</reference>
<evidence type="ECO:0000256" key="5">
    <source>
        <dbReference type="ARBA" id="ARBA00022598"/>
    </source>
</evidence>
<keyword evidence="4" id="KW-0963">Cytoplasm</keyword>
<evidence type="ECO:0000256" key="9">
    <source>
        <dbReference type="ARBA" id="ARBA00022960"/>
    </source>
</evidence>
<feature type="domain" description="Mur ligase N-terminal catalytic" evidence="15">
    <location>
        <begin position="19"/>
        <end position="115"/>
    </location>
</feature>
<comment type="pathway">
    <text evidence="2">Cell wall biogenesis; peptidoglycan biosynthesis.</text>
</comment>
<keyword evidence="6" id="KW-0132">Cell division</keyword>
<comment type="caution">
    <text evidence="18">The sequence shown here is derived from an EMBL/GenBank/DDBJ whole genome shotgun (WGS) entry which is preliminary data.</text>
</comment>
<evidence type="ECO:0000256" key="2">
    <source>
        <dbReference type="ARBA" id="ARBA00004752"/>
    </source>
</evidence>
<evidence type="ECO:0000256" key="14">
    <source>
        <dbReference type="NCBIfam" id="TIGR01082"/>
    </source>
</evidence>
<comment type="catalytic activity">
    <reaction evidence="13">
        <text>UDP-N-acetyl-alpha-D-muramate + L-alanine + ATP = UDP-N-acetyl-alpha-D-muramoyl-L-alanine + ADP + phosphate + H(+)</text>
        <dbReference type="Rhea" id="RHEA:23372"/>
        <dbReference type="ChEBI" id="CHEBI:15378"/>
        <dbReference type="ChEBI" id="CHEBI:30616"/>
        <dbReference type="ChEBI" id="CHEBI:43474"/>
        <dbReference type="ChEBI" id="CHEBI:57972"/>
        <dbReference type="ChEBI" id="CHEBI:70757"/>
        <dbReference type="ChEBI" id="CHEBI:83898"/>
        <dbReference type="ChEBI" id="CHEBI:456216"/>
        <dbReference type="EC" id="6.3.2.8"/>
    </reaction>
</comment>
<evidence type="ECO:0000259" key="16">
    <source>
        <dbReference type="Pfam" id="PF02875"/>
    </source>
</evidence>
<dbReference type="InterPro" id="IPR000713">
    <property type="entry name" value="Mur_ligase_N"/>
</dbReference>
<dbReference type="GO" id="GO:0008763">
    <property type="term" value="F:UDP-N-acetylmuramate-L-alanine ligase activity"/>
    <property type="evidence" value="ECO:0007669"/>
    <property type="project" value="UniProtKB-UniRule"/>
</dbReference>
<evidence type="ECO:0000313" key="19">
    <source>
        <dbReference type="Proteomes" id="UP000236394"/>
    </source>
</evidence>
<dbReference type="InterPro" id="IPR036565">
    <property type="entry name" value="Mur-like_cat_sf"/>
</dbReference>
<evidence type="ECO:0000256" key="1">
    <source>
        <dbReference type="ARBA" id="ARBA00004496"/>
    </source>
</evidence>
<name>A0A2J8B4J9_9FIRM</name>
<comment type="subcellular location">
    <subcellularLocation>
        <location evidence="1">Cytoplasm</location>
    </subcellularLocation>
</comment>
<dbReference type="AlphaFoldDB" id="A0A2J8B4J9"/>
<sequence>MDKMDKNSAERPEKKQVDLYFVGIGGISMYGLAELAAKAGHTVAGSDNHNSPRLDSLRNMGITVFSRQVPENIVNLHPTTVVRTAAVPPDNPEVVTAETLGIPVLDRGEYLGKLTYKYKNVYNIAGTHGKTTTTAMLTTIFMMADKKPNVHIGAELPMFGGNTVHYEPLSELLVSEACEYANSFLHMRSKAAAVLNIDADHLDFFHDVPTLVDSFVDFVNKIDPDGFLVCAAAGKYMPLFRTKLAAKLNKPLHIITFAVLDEKENIQTTTDTLHAADYVAVDVNYQPNGCPEFKVIRPNGRKALNIALNVPGKHNIANALAAIALADLENISDEVYVKAFREFTGAEGRFSIKGKFKGALVVADYAHHPTATKATLAAAAHLPHNNIWVVYQPLTYNRVKILFDEYIKALLPVREVLFYEIYSDREKSTEGMSSKLLADALNAAGGNAGFYRSFADIKARLSEIVQANDIILFLGPEEIRSFAPRLVRENTDDIKDKF</sequence>
<dbReference type="Proteomes" id="UP000236394">
    <property type="component" value="Unassembled WGS sequence"/>
</dbReference>
<dbReference type="InterPro" id="IPR036615">
    <property type="entry name" value="Mur_ligase_C_dom_sf"/>
</dbReference>
<dbReference type="EC" id="6.3.2.8" evidence="3 14"/>
<evidence type="ECO:0000256" key="4">
    <source>
        <dbReference type="ARBA" id="ARBA00022490"/>
    </source>
</evidence>
<dbReference type="PANTHER" id="PTHR43445:SF3">
    <property type="entry name" value="UDP-N-ACETYLMURAMATE--L-ALANINE LIGASE"/>
    <property type="match status" value="1"/>
</dbReference>
<dbReference type="SUPFAM" id="SSF51984">
    <property type="entry name" value="MurCD N-terminal domain"/>
    <property type="match status" value="1"/>
</dbReference>
<evidence type="ECO:0000256" key="12">
    <source>
        <dbReference type="ARBA" id="ARBA00023316"/>
    </source>
</evidence>
<dbReference type="GO" id="GO:0071555">
    <property type="term" value="P:cell wall organization"/>
    <property type="evidence" value="ECO:0007669"/>
    <property type="project" value="UniProtKB-KW"/>
</dbReference>
<dbReference type="PANTHER" id="PTHR43445">
    <property type="entry name" value="UDP-N-ACETYLMURAMATE--L-ALANINE LIGASE-RELATED"/>
    <property type="match status" value="1"/>
</dbReference>
<dbReference type="InterPro" id="IPR004101">
    <property type="entry name" value="Mur_ligase_C"/>
</dbReference>
<dbReference type="Pfam" id="PF02875">
    <property type="entry name" value="Mur_ligase_C"/>
    <property type="match status" value="1"/>
</dbReference>
<evidence type="ECO:0000259" key="15">
    <source>
        <dbReference type="Pfam" id="PF01225"/>
    </source>
</evidence>
<accession>A0A2J8B4J9</accession>
<evidence type="ECO:0000256" key="11">
    <source>
        <dbReference type="ARBA" id="ARBA00023306"/>
    </source>
</evidence>
<dbReference type="Pfam" id="PF01225">
    <property type="entry name" value="Mur_ligase"/>
    <property type="match status" value="1"/>
</dbReference>
<dbReference type="GO" id="GO:0051301">
    <property type="term" value="P:cell division"/>
    <property type="evidence" value="ECO:0007669"/>
    <property type="project" value="UniProtKB-KW"/>
</dbReference>
<keyword evidence="10" id="KW-0573">Peptidoglycan synthesis</keyword>
<evidence type="ECO:0000256" key="10">
    <source>
        <dbReference type="ARBA" id="ARBA00022984"/>
    </source>
</evidence>
<dbReference type="GO" id="GO:0005524">
    <property type="term" value="F:ATP binding"/>
    <property type="evidence" value="ECO:0007669"/>
    <property type="project" value="UniProtKB-KW"/>
</dbReference>
<evidence type="ECO:0000259" key="17">
    <source>
        <dbReference type="Pfam" id="PF08245"/>
    </source>
</evidence>
<evidence type="ECO:0000256" key="8">
    <source>
        <dbReference type="ARBA" id="ARBA00022840"/>
    </source>
</evidence>
<dbReference type="InterPro" id="IPR005758">
    <property type="entry name" value="UDP-N-AcMur_Ala_ligase_MurC"/>
</dbReference>
<feature type="domain" description="Mur ligase central" evidence="17">
    <location>
        <begin position="124"/>
        <end position="326"/>
    </location>
</feature>
<organism evidence="18 19">
    <name type="scientific">Mageeibacillus indolicus</name>
    <dbReference type="NCBI Taxonomy" id="884684"/>
    <lineage>
        <taxon>Bacteria</taxon>
        <taxon>Bacillati</taxon>
        <taxon>Bacillota</taxon>
        <taxon>Clostridia</taxon>
        <taxon>Eubacteriales</taxon>
        <taxon>Oscillospiraceae</taxon>
        <taxon>Mageeibacillus</taxon>
    </lineage>
</organism>
<dbReference type="GO" id="GO:0009252">
    <property type="term" value="P:peptidoglycan biosynthetic process"/>
    <property type="evidence" value="ECO:0007669"/>
    <property type="project" value="UniProtKB-UniRule"/>
</dbReference>
<dbReference type="InterPro" id="IPR050061">
    <property type="entry name" value="MurCDEF_pg_biosynth"/>
</dbReference>
<dbReference type="NCBIfam" id="TIGR01082">
    <property type="entry name" value="murC"/>
    <property type="match status" value="1"/>
</dbReference>
<dbReference type="SUPFAM" id="SSF53244">
    <property type="entry name" value="MurD-like peptide ligases, peptide-binding domain"/>
    <property type="match status" value="1"/>
</dbReference>
<dbReference type="SUPFAM" id="SSF53623">
    <property type="entry name" value="MurD-like peptide ligases, catalytic domain"/>
    <property type="match status" value="1"/>
</dbReference>
<proteinExistence type="predicted"/>
<dbReference type="EMBL" id="NBZD01000001">
    <property type="protein sequence ID" value="PNH19697.1"/>
    <property type="molecule type" value="Genomic_DNA"/>
</dbReference>
<evidence type="ECO:0000256" key="3">
    <source>
        <dbReference type="ARBA" id="ARBA00012211"/>
    </source>
</evidence>
<keyword evidence="9" id="KW-0133">Cell shape</keyword>
<dbReference type="UniPathway" id="UPA00219"/>
<evidence type="ECO:0000256" key="7">
    <source>
        <dbReference type="ARBA" id="ARBA00022741"/>
    </source>
</evidence>